<dbReference type="GO" id="GO:0004674">
    <property type="term" value="F:protein serine/threonine kinase activity"/>
    <property type="evidence" value="ECO:0007669"/>
    <property type="project" value="UniProtKB-KW"/>
</dbReference>
<dbReference type="SMART" id="SM00220">
    <property type="entry name" value="S_TKc"/>
    <property type="match status" value="1"/>
</dbReference>
<feature type="compositionally biased region" description="Polar residues" evidence="7">
    <location>
        <begin position="275"/>
        <end position="289"/>
    </location>
</feature>
<dbReference type="PANTHER" id="PTHR24058">
    <property type="entry name" value="DUAL SPECIFICITY PROTEIN KINASE"/>
    <property type="match status" value="1"/>
</dbReference>
<dbReference type="PANTHER" id="PTHR24058:SF17">
    <property type="entry name" value="HOMEODOMAIN INTERACTING PROTEIN KINASE, ISOFORM D"/>
    <property type="match status" value="1"/>
</dbReference>
<dbReference type="GO" id="GO:0003677">
    <property type="term" value="F:DNA binding"/>
    <property type="evidence" value="ECO:0007669"/>
    <property type="project" value="UniProtKB-KW"/>
</dbReference>
<keyword evidence="3 6" id="KW-0547">Nucleotide-binding</keyword>
<evidence type="ECO:0000256" key="3">
    <source>
        <dbReference type="ARBA" id="ARBA00022741"/>
    </source>
</evidence>
<dbReference type="GO" id="GO:0005737">
    <property type="term" value="C:cytoplasm"/>
    <property type="evidence" value="ECO:0007669"/>
    <property type="project" value="TreeGrafter"/>
</dbReference>
<evidence type="ECO:0000256" key="2">
    <source>
        <dbReference type="ARBA" id="ARBA00022679"/>
    </source>
</evidence>
<evidence type="ECO:0000256" key="7">
    <source>
        <dbReference type="SAM" id="MobiDB-lite"/>
    </source>
</evidence>
<keyword evidence="5 6" id="KW-0067">ATP-binding</keyword>
<keyword evidence="2" id="KW-0808">Transferase</keyword>
<comment type="caution">
    <text evidence="9">The sequence shown here is derived from an EMBL/GenBank/DDBJ whole genome shotgun (WGS) entry which is preliminary data.</text>
</comment>
<dbReference type="EMBL" id="JAGKHQ010000015">
    <property type="protein sequence ID" value="KAG7495937.1"/>
    <property type="molecule type" value="Genomic_DNA"/>
</dbReference>
<feature type="compositionally biased region" description="Polar residues" evidence="7">
    <location>
        <begin position="302"/>
        <end position="316"/>
    </location>
</feature>
<dbReference type="InterPro" id="IPR017441">
    <property type="entry name" value="Protein_kinase_ATP_BS"/>
</dbReference>
<feature type="compositionally biased region" description="Basic and acidic residues" evidence="7">
    <location>
        <begin position="353"/>
        <end position="370"/>
    </location>
</feature>
<dbReference type="GO" id="GO:0005524">
    <property type="term" value="F:ATP binding"/>
    <property type="evidence" value="ECO:0007669"/>
    <property type="project" value="UniProtKB-UniRule"/>
</dbReference>
<evidence type="ECO:0000313" key="10">
    <source>
        <dbReference type="Proteomes" id="UP000693946"/>
    </source>
</evidence>
<dbReference type="GO" id="GO:0004713">
    <property type="term" value="F:protein tyrosine kinase activity"/>
    <property type="evidence" value="ECO:0007669"/>
    <property type="project" value="TreeGrafter"/>
</dbReference>
<evidence type="ECO:0000256" key="5">
    <source>
        <dbReference type="ARBA" id="ARBA00022840"/>
    </source>
</evidence>
<keyword evidence="9" id="KW-0371">Homeobox</keyword>
<evidence type="ECO:0000256" key="1">
    <source>
        <dbReference type="ARBA" id="ARBA00022527"/>
    </source>
</evidence>
<keyword evidence="1" id="KW-0723">Serine/threonine-protein kinase</keyword>
<evidence type="ECO:0000313" key="9">
    <source>
        <dbReference type="EMBL" id="KAG7495937.1"/>
    </source>
</evidence>
<gene>
    <name evidence="9" type="ORF">JOB18_008625</name>
</gene>
<feature type="compositionally biased region" description="Basic and acidic residues" evidence="7">
    <location>
        <begin position="318"/>
        <end position="345"/>
    </location>
</feature>
<name>A0AAV6QSS4_SOLSE</name>
<dbReference type="InterPro" id="IPR000719">
    <property type="entry name" value="Prot_kinase_dom"/>
</dbReference>
<keyword evidence="4 9" id="KW-0418">Kinase</keyword>
<dbReference type="AlphaFoldDB" id="A0AAV6QSS4"/>
<dbReference type="Pfam" id="PF00069">
    <property type="entry name" value="Pkinase"/>
    <property type="match status" value="1"/>
</dbReference>
<accession>A0AAV6QSS4</accession>
<sequence length="427" mass="48992">MYFSISVDELIPSDSTHYEVQELLGRGTYGIVTKCRKTTTNEIVALKILRSPQCMEAAKKEVAFLKSMRNFNLDNFNILKLNTYFTFKGQLCLEFEKLDMNLKQFIENNHDQTLEMTVIRSIVQQMRWIVFTVGQPPVRVLDAGRYTAEFFKKNVLRPGTNQWTFASRGDETISADKGNMLSDLQTILQKAPYRVSDKDTFCEICERVSFADLVTKMLTVDAADRITPMQILQHPFITMDHLVDIFGCTPYVQSFIKQRRTFQGLSSDNEKDITVPSTYQSEDSSYITASSRGSDPSEGSSVWLSANEHFSPSDSIISEDKADDRKRRRDTDEDPHHDNTPERFQVKKRKRGSQKEVPAETRGEMIPDKSKGRKRIDAVLSTTTENNRPGWKGRRINKANSVPVNKQLENGVKKILRRSERIKCRLT</sequence>
<keyword evidence="10" id="KW-1185">Reference proteome</keyword>
<evidence type="ECO:0000259" key="8">
    <source>
        <dbReference type="PROSITE" id="PS50011"/>
    </source>
</evidence>
<dbReference type="PROSITE" id="PS50011">
    <property type="entry name" value="PROTEIN_KINASE_DOM"/>
    <property type="match status" value="1"/>
</dbReference>
<dbReference type="InterPro" id="IPR050494">
    <property type="entry name" value="Ser_Thr_dual-spec_kinase"/>
</dbReference>
<feature type="region of interest" description="Disordered" evidence="7">
    <location>
        <begin position="267"/>
        <end position="374"/>
    </location>
</feature>
<evidence type="ECO:0000256" key="4">
    <source>
        <dbReference type="ARBA" id="ARBA00022777"/>
    </source>
</evidence>
<dbReference type="Proteomes" id="UP000693946">
    <property type="component" value="Linkage Group LG3"/>
</dbReference>
<proteinExistence type="predicted"/>
<dbReference type="GO" id="GO:0005634">
    <property type="term" value="C:nucleus"/>
    <property type="evidence" value="ECO:0007669"/>
    <property type="project" value="TreeGrafter"/>
</dbReference>
<feature type="compositionally biased region" description="Low complexity" evidence="7">
    <location>
        <begin position="290"/>
        <end position="301"/>
    </location>
</feature>
<feature type="binding site" evidence="6">
    <location>
        <position position="47"/>
    </location>
    <ligand>
        <name>ATP</name>
        <dbReference type="ChEBI" id="CHEBI:30616"/>
    </ligand>
</feature>
<keyword evidence="9" id="KW-0238">DNA-binding</keyword>
<reference evidence="9 10" key="1">
    <citation type="journal article" date="2021" name="Sci. Rep.">
        <title>Chromosome anchoring in Senegalese sole (Solea senegalensis) reveals sex-associated markers and genome rearrangements in flatfish.</title>
        <authorList>
            <person name="Guerrero-Cozar I."/>
            <person name="Gomez-Garrido J."/>
            <person name="Berbel C."/>
            <person name="Martinez-Blanch J.F."/>
            <person name="Alioto T."/>
            <person name="Claros M.G."/>
            <person name="Gagnaire P.A."/>
            <person name="Manchado M."/>
        </authorList>
    </citation>
    <scope>NUCLEOTIDE SEQUENCE [LARGE SCALE GENOMIC DNA]</scope>
    <source>
        <strain evidence="9">Sse05_10M</strain>
    </source>
</reference>
<feature type="domain" description="Protein kinase" evidence="8">
    <location>
        <begin position="18"/>
        <end position="340"/>
    </location>
</feature>
<evidence type="ECO:0000256" key="6">
    <source>
        <dbReference type="PROSITE-ProRule" id="PRU10141"/>
    </source>
</evidence>
<protein>
    <submittedName>
        <fullName evidence="9">Homeodomain-interacting kinase 2 isoform X1</fullName>
    </submittedName>
</protein>
<organism evidence="9 10">
    <name type="scientific">Solea senegalensis</name>
    <name type="common">Senegalese sole</name>
    <dbReference type="NCBI Taxonomy" id="28829"/>
    <lineage>
        <taxon>Eukaryota</taxon>
        <taxon>Metazoa</taxon>
        <taxon>Chordata</taxon>
        <taxon>Craniata</taxon>
        <taxon>Vertebrata</taxon>
        <taxon>Euteleostomi</taxon>
        <taxon>Actinopterygii</taxon>
        <taxon>Neopterygii</taxon>
        <taxon>Teleostei</taxon>
        <taxon>Neoteleostei</taxon>
        <taxon>Acanthomorphata</taxon>
        <taxon>Carangaria</taxon>
        <taxon>Pleuronectiformes</taxon>
        <taxon>Pleuronectoidei</taxon>
        <taxon>Soleidae</taxon>
        <taxon>Solea</taxon>
    </lineage>
</organism>
<dbReference type="PROSITE" id="PS00107">
    <property type="entry name" value="PROTEIN_KINASE_ATP"/>
    <property type="match status" value="1"/>
</dbReference>